<name>A0AAD6ZZ73_9AGAR</name>
<reference evidence="1" key="1">
    <citation type="submission" date="2023-03" db="EMBL/GenBank/DDBJ databases">
        <title>Massive genome expansion in bonnet fungi (Mycena s.s.) driven by repeated elements and novel gene families across ecological guilds.</title>
        <authorList>
            <consortium name="Lawrence Berkeley National Laboratory"/>
            <person name="Harder C.B."/>
            <person name="Miyauchi S."/>
            <person name="Viragh M."/>
            <person name="Kuo A."/>
            <person name="Thoen E."/>
            <person name="Andreopoulos B."/>
            <person name="Lu D."/>
            <person name="Skrede I."/>
            <person name="Drula E."/>
            <person name="Henrissat B."/>
            <person name="Morin E."/>
            <person name="Kohler A."/>
            <person name="Barry K."/>
            <person name="LaButti K."/>
            <person name="Morin E."/>
            <person name="Salamov A."/>
            <person name="Lipzen A."/>
            <person name="Mereny Z."/>
            <person name="Hegedus B."/>
            <person name="Baldrian P."/>
            <person name="Stursova M."/>
            <person name="Weitz H."/>
            <person name="Taylor A."/>
            <person name="Grigoriev I.V."/>
            <person name="Nagy L.G."/>
            <person name="Martin F."/>
            <person name="Kauserud H."/>
        </authorList>
    </citation>
    <scope>NUCLEOTIDE SEQUENCE</scope>
    <source>
        <strain evidence="1">CBHHK002</strain>
    </source>
</reference>
<accession>A0AAD6ZZ73</accession>
<evidence type="ECO:0000313" key="1">
    <source>
        <dbReference type="EMBL" id="KAJ7346403.1"/>
    </source>
</evidence>
<dbReference type="AlphaFoldDB" id="A0AAD6ZZ73"/>
<sequence length="155" mass="18136">MALPRDIPTLRAFRTKNHTRPDNVFCSPSLLPAYISCTTDPKRMPPKTDHYPVLQVLELEHDVVKHVPTPIYRGTDWTEYRKRLLRALMGVERREKYDTIESVMAAIRAVEDAVWLTTKEVVDFSKPSPHVKRWFTPEMATLRDTSARLERRAYE</sequence>
<evidence type="ECO:0000313" key="2">
    <source>
        <dbReference type="Proteomes" id="UP001218218"/>
    </source>
</evidence>
<dbReference type="EMBL" id="JARIHO010000021">
    <property type="protein sequence ID" value="KAJ7346403.1"/>
    <property type="molecule type" value="Genomic_DNA"/>
</dbReference>
<protein>
    <submittedName>
        <fullName evidence="1">Uncharacterized protein</fullName>
    </submittedName>
</protein>
<proteinExistence type="predicted"/>
<comment type="caution">
    <text evidence="1">The sequence shown here is derived from an EMBL/GenBank/DDBJ whole genome shotgun (WGS) entry which is preliminary data.</text>
</comment>
<organism evidence="1 2">
    <name type="scientific">Mycena albidolilacea</name>
    <dbReference type="NCBI Taxonomy" id="1033008"/>
    <lineage>
        <taxon>Eukaryota</taxon>
        <taxon>Fungi</taxon>
        <taxon>Dikarya</taxon>
        <taxon>Basidiomycota</taxon>
        <taxon>Agaricomycotina</taxon>
        <taxon>Agaricomycetes</taxon>
        <taxon>Agaricomycetidae</taxon>
        <taxon>Agaricales</taxon>
        <taxon>Marasmiineae</taxon>
        <taxon>Mycenaceae</taxon>
        <taxon>Mycena</taxon>
    </lineage>
</organism>
<keyword evidence="2" id="KW-1185">Reference proteome</keyword>
<feature type="non-terminal residue" evidence="1">
    <location>
        <position position="155"/>
    </location>
</feature>
<gene>
    <name evidence="1" type="ORF">DFH08DRAFT_630663</name>
</gene>
<dbReference type="Proteomes" id="UP001218218">
    <property type="component" value="Unassembled WGS sequence"/>
</dbReference>